<dbReference type="EMBL" id="KN832081">
    <property type="protein sequence ID" value="KIN94981.1"/>
    <property type="molecule type" value="Genomic_DNA"/>
</dbReference>
<reference evidence="2" key="2">
    <citation type="submission" date="2015-01" db="EMBL/GenBank/DDBJ databases">
        <title>Evolutionary Origins and Diversification of the Mycorrhizal Mutualists.</title>
        <authorList>
            <consortium name="DOE Joint Genome Institute"/>
            <consortium name="Mycorrhizal Genomics Consortium"/>
            <person name="Kohler A."/>
            <person name="Kuo A."/>
            <person name="Nagy L.G."/>
            <person name="Floudas D."/>
            <person name="Copeland A."/>
            <person name="Barry K.W."/>
            <person name="Cichocki N."/>
            <person name="Veneault-Fourrey C."/>
            <person name="LaButti K."/>
            <person name="Lindquist E.A."/>
            <person name="Lipzen A."/>
            <person name="Lundell T."/>
            <person name="Morin E."/>
            <person name="Murat C."/>
            <person name="Riley R."/>
            <person name="Ohm R."/>
            <person name="Sun H."/>
            <person name="Tunlid A."/>
            <person name="Henrissat B."/>
            <person name="Grigoriev I.V."/>
            <person name="Hibbett D.S."/>
            <person name="Martin F."/>
        </authorList>
    </citation>
    <scope>NUCLEOTIDE SEQUENCE [LARGE SCALE GENOMIC DNA]</scope>
    <source>
        <strain evidence="2">Marx 270</strain>
    </source>
</reference>
<reference evidence="1 2" key="1">
    <citation type="submission" date="2014-04" db="EMBL/GenBank/DDBJ databases">
        <authorList>
            <consortium name="DOE Joint Genome Institute"/>
            <person name="Kuo A."/>
            <person name="Kohler A."/>
            <person name="Costa M.D."/>
            <person name="Nagy L.G."/>
            <person name="Floudas D."/>
            <person name="Copeland A."/>
            <person name="Barry K.W."/>
            <person name="Cichocki N."/>
            <person name="Veneault-Fourrey C."/>
            <person name="LaButti K."/>
            <person name="Lindquist E.A."/>
            <person name="Lipzen A."/>
            <person name="Lundell T."/>
            <person name="Morin E."/>
            <person name="Murat C."/>
            <person name="Sun H."/>
            <person name="Tunlid A."/>
            <person name="Henrissat B."/>
            <person name="Grigoriev I.V."/>
            <person name="Hibbett D.S."/>
            <person name="Martin F."/>
            <person name="Nordberg H.P."/>
            <person name="Cantor M.N."/>
            <person name="Hua S.X."/>
        </authorList>
    </citation>
    <scope>NUCLEOTIDE SEQUENCE [LARGE SCALE GENOMIC DNA]</scope>
    <source>
        <strain evidence="1 2">Marx 270</strain>
    </source>
</reference>
<dbReference type="HOGENOM" id="CLU_3015181_0_0_1"/>
<proteinExistence type="predicted"/>
<protein>
    <submittedName>
        <fullName evidence="1">Uncharacterized protein</fullName>
    </submittedName>
</protein>
<dbReference type="AlphaFoldDB" id="A0A0C3JBC8"/>
<name>A0A0C3JBC8_PISTI</name>
<evidence type="ECO:0000313" key="2">
    <source>
        <dbReference type="Proteomes" id="UP000054217"/>
    </source>
</evidence>
<organism evidence="1 2">
    <name type="scientific">Pisolithus tinctorius Marx 270</name>
    <dbReference type="NCBI Taxonomy" id="870435"/>
    <lineage>
        <taxon>Eukaryota</taxon>
        <taxon>Fungi</taxon>
        <taxon>Dikarya</taxon>
        <taxon>Basidiomycota</taxon>
        <taxon>Agaricomycotina</taxon>
        <taxon>Agaricomycetes</taxon>
        <taxon>Agaricomycetidae</taxon>
        <taxon>Boletales</taxon>
        <taxon>Sclerodermatineae</taxon>
        <taxon>Pisolithaceae</taxon>
        <taxon>Pisolithus</taxon>
    </lineage>
</organism>
<dbReference type="Proteomes" id="UP000054217">
    <property type="component" value="Unassembled WGS sequence"/>
</dbReference>
<sequence length="56" mass="5680">MTTTYCPTIAAPDQNPISAVIHAGAIQGLATVNENAFAGAQPDVGVSITLQNQVAQ</sequence>
<keyword evidence="2" id="KW-1185">Reference proteome</keyword>
<accession>A0A0C3JBC8</accession>
<dbReference type="InParanoid" id="A0A0C3JBC8"/>
<gene>
    <name evidence="1" type="ORF">M404DRAFT_1007903</name>
</gene>
<evidence type="ECO:0000313" key="1">
    <source>
        <dbReference type="EMBL" id="KIN94981.1"/>
    </source>
</evidence>